<dbReference type="AlphaFoldDB" id="A0A4U1B9C1"/>
<feature type="transmembrane region" description="Helical" evidence="1">
    <location>
        <begin position="39"/>
        <end position="58"/>
    </location>
</feature>
<keyword evidence="3" id="KW-1185">Reference proteome</keyword>
<dbReference type="Proteomes" id="UP000307999">
    <property type="component" value="Unassembled WGS sequence"/>
</dbReference>
<feature type="transmembrane region" description="Helical" evidence="1">
    <location>
        <begin position="205"/>
        <end position="226"/>
    </location>
</feature>
<protein>
    <recommendedName>
        <fullName evidence="4">DUF805 domain-containing protein</fullName>
    </recommendedName>
</protein>
<feature type="transmembrane region" description="Helical" evidence="1">
    <location>
        <begin position="97"/>
        <end position="114"/>
    </location>
</feature>
<reference evidence="2 3" key="1">
    <citation type="submission" date="2019-04" db="EMBL/GenBank/DDBJ databases">
        <title>Thalassotalea guangxiensis sp. nov., isolated from sediment of the coastal wetland.</title>
        <authorList>
            <person name="Zheng S."/>
            <person name="Zhang D."/>
        </authorList>
    </citation>
    <scope>NUCLEOTIDE SEQUENCE [LARGE SCALE GENOMIC DNA]</scope>
    <source>
        <strain evidence="2 3">ZS-4</strain>
    </source>
</reference>
<feature type="transmembrane region" description="Helical" evidence="1">
    <location>
        <begin position="70"/>
        <end position="91"/>
    </location>
</feature>
<accession>A0A4U1B9C1</accession>
<dbReference type="EMBL" id="SWDB01000005">
    <property type="protein sequence ID" value="TKB46947.1"/>
    <property type="molecule type" value="Genomic_DNA"/>
</dbReference>
<keyword evidence="1" id="KW-0812">Transmembrane</keyword>
<name>A0A4U1B9C1_9GAMM</name>
<sequence>MIKSLTCLLGRDNGERFLAIVTSTLLLFFILASNLFTAWWAQLIWAVPSVVMVFCTTMRRVRDAGRKIGLVWLFVGLTGLSLLLPTLLPLITPHWGAYSPLLMVVFVGLYLFSLPAKDHQRYGLGYVGPIDLSAFASTEKVSSRPLNARVEPVLFAQTNSAHPYQESMAQNPQDEYAQRLARQQVSEIAQWRQDLYQWFSQHRKLSWSLGTTLSLCIATALAWPYLPAGEQSPTETAALMMPVMASQHSERNHRLAMPDDFYLLLNEHNGLIVHWQADIQRDGEIWSLASATGDDTCQFVEFNNGDKIRALNVTVENGGDYFANFSPLDTHTLVESLANRGNFGLCGYTFSLKGSLKALSSHPVYLDLVD</sequence>
<evidence type="ECO:0000256" key="1">
    <source>
        <dbReference type="SAM" id="Phobius"/>
    </source>
</evidence>
<evidence type="ECO:0008006" key="4">
    <source>
        <dbReference type="Google" id="ProtNLM"/>
    </source>
</evidence>
<evidence type="ECO:0000313" key="2">
    <source>
        <dbReference type="EMBL" id="TKB46947.1"/>
    </source>
</evidence>
<dbReference type="OrthoDB" id="6396106at2"/>
<feature type="transmembrane region" description="Helical" evidence="1">
    <location>
        <begin position="16"/>
        <end position="33"/>
    </location>
</feature>
<organism evidence="2 3">
    <name type="scientific">Thalassotalea mangrovi</name>
    <dbReference type="NCBI Taxonomy" id="2572245"/>
    <lineage>
        <taxon>Bacteria</taxon>
        <taxon>Pseudomonadati</taxon>
        <taxon>Pseudomonadota</taxon>
        <taxon>Gammaproteobacteria</taxon>
        <taxon>Alteromonadales</taxon>
        <taxon>Colwelliaceae</taxon>
        <taxon>Thalassotalea</taxon>
    </lineage>
</organism>
<comment type="caution">
    <text evidence="2">The sequence shown here is derived from an EMBL/GenBank/DDBJ whole genome shotgun (WGS) entry which is preliminary data.</text>
</comment>
<gene>
    <name evidence="2" type="ORF">E8M12_03120</name>
</gene>
<keyword evidence="1" id="KW-1133">Transmembrane helix</keyword>
<keyword evidence="1" id="KW-0472">Membrane</keyword>
<evidence type="ECO:0000313" key="3">
    <source>
        <dbReference type="Proteomes" id="UP000307999"/>
    </source>
</evidence>
<dbReference type="RefSeq" id="WP_136734626.1">
    <property type="nucleotide sequence ID" value="NZ_SWDB01000005.1"/>
</dbReference>
<proteinExistence type="predicted"/>